<dbReference type="OrthoDB" id="7431079at2759"/>
<accession>A0A4C1V306</accession>
<feature type="signal peptide" evidence="1">
    <location>
        <begin position="1"/>
        <end position="44"/>
    </location>
</feature>
<keyword evidence="3" id="KW-1185">Reference proteome</keyword>
<evidence type="ECO:0000256" key="1">
    <source>
        <dbReference type="SAM" id="SignalP"/>
    </source>
</evidence>
<keyword evidence="1" id="KW-0732">Signal</keyword>
<proteinExistence type="predicted"/>
<dbReference type="AlphaFoldDB" id="A0A4C1V306"/>
<protein>
    <submittedName>
        <fullName evidence="2">Uncharacterized protein</fullName>
    </submittedName>
</protein>
<comment type="caution">
    <text evidence="2">The sequence shown here is derived from an EMBL/GenBank/DDBJ whole genome shotgun (WGS) entry which is preliminary data.</text>
</comment>
<gene>
    <name evidence="2" type="ORF">EVAR_14884_1</name>
</gene>
<evidence type="ECO:0000313" key="3">
    <source>
        <dbReference type="Proteomes" id="UP000299102"/>
    </source>
</evidence>
<dbReference type="EMBL" id="BGZK01000270">
    <property type="protein sequence ID" value="GBP33203.1"/>
    <property type="molecule type" value="Genomic_DNA"/>
</dbReference>
<reference evidence="2 3" key="1">
    <citation type="journal article" date="2019" name="Commun. Biol.">
        <title>The bagworm genome reveals a unique fibroin gene that provides high tensile strength.</title>
        <authorList>
            <person name="Kono N."/>
            <person name="Nakamura H."/>
            <person name="Ohtoshi R."/>
            <person name="Tomita M."/>
            <person name="Numata K."/>
            <person name="Arakawa K."/>
        </authorList>
    </citation>
    <scope>NUCLEOTIDE SEQUENCE [LARGE SCALE GENOMIC DNA]</scope>
</reference>
<dbReference type="Proteomes" id="UP000299102">
    <property type="component" value="Unassembled WGS sequence"/>
</dbReference>
<organism evidence="2 3">
    <name type="scientific">Eumeta variegata</name>
    <name type="common">Bagworm moth</name>
    <name type="synonym">Eumeta japonica</name>
    <dbReference type="NCBI Taxonomy" id="151549"/>
    <lineage>
        <taxon>Eukaryota</taxon>
        <taxon>Metazoa</taxon>
        <taxon>Ecdysozoa</taxon>
        <taxon>Arthropoda</taxon>
        <taxon>Hexapoda</taxon>
        <taxon>Insecta</taxon>
        <taxon>Pterygota</taxon>
        <taxon>Neoptera</taxon>
        <taxon>Endopterygota</taxon>
        <taxon>Lepidoptera</taxon>
        <taxon>Glossata</taxon>
        <taxon>Ditrysia</taxon>
        <taxon>Tineoidea</taxon>
        <taxon>Psychidae</taxon>
        <taxon>Oiketicinae</taxon>
        <taxon>Eumeta</taxon>
    </lineage>
</organism>
<feature type="chain" id="PRO_5020031484" evidence="1">
    <location>
        <begin position="45"/>
        <end position="112"/>
    </location>
</feature>
<sequence length="112" mass="12705">MRRAREGVRRCTHGGLSWCPRPAGEGMACVRLGVLWALLATALADSWTAYQEQPCCRPANHHRVRHHRVGTAEDPGRDFREGYWRVQRTLVGTTEHASGDYEYANGDCRRRG</sequence>
<name>A0A4C1V306_EUMVA</name>
<evidence type="ECO:0000313" key="2">
    <source>
        <dbReference type="EMBL" id="GBP33203.1"/>
    </source>
</evidence>